<dbReference type="InterPro" id="IPR016093">
    <property type="entry name" value="MIR_motif"/>
</dbReference>
<dbReference type="EMBL" id="JWZT01002471">
    <property type="protein sequence ID" value="KII69297.1"/>
    <property type="molecule type" value="Genomic_DNA"/>
</dbReference>
<organism evidence="5 6">
    <name type="scientific">Thelohanellus kitauei</name>
    <name type="common">Myxosporean</name>
    <dbReference type="NCBI Taxonomy" id="669202"/>
    <lineage>
        <taxon>Eukaryota</taxon>
        <taxon>Metazoa</taxon>
        <taxon>Cnidaria</taxon>
        <taxon>Myxozoa</taxon>
        <taxon>Myxosporea</taxon>
        <taxon>Bivalvulida</taxon>
        <taxon>Platysporina</taxon>
        <taxon>Myxobolidae</taxon>
        <taxon>Thelohanellus</taxon>
    </lineage>
</organism>
<dbReference type="SMART" id="SM00472">
    <property type="entry name" value="MIR"/>
    <property type="match status" value="3"/>
</dbReference>
<reference evidence="5 6" key="1">
    <citation type="journal article" date="2014" name="Genome Biol. Evol.">
        <title>The genome of the myxosporean Thelohanellus kitauei shows adaptations to nutrient acquisition within its fish host.</title>
        <authorList>
            <person name="Yang Y."/>
            <person name="Xiong J."/>
            <person name="Zhou Z."/>
            <person name="Huo F."/>
            <person name="Miao W."/>
            <person name="Ran C."/>
            <person name="Liu Y."/>
            <person name="Zhang J."/>
            <person name="Feng J."/>
            <person name="Wang M."/>
            <person name="Wang M."/>
            <person name="Wang L."/>
            <person name="Yao B."/>
        </authorList>
    </citation>
    <scope>NUCLEOTIDE SEQUENCE [LARGE SCALE GENOMIC DNA]</scope>
    <source>
        <strain evidence="5">Wuqing</strain>
    </source>
</reference>
<gene>
    <name evidence="5" type="ORF">RF11_13785</name>
</gene>
<feature type="chain" id="PRO_5012204193" evidence="3">
    <location>
        <begin position="16"/>
        <end position="205"/>
    </location>
</feature>
<dbReference type="InterPro" id="IPR036300">
    <property type="entry name" value="MIR_dom_sf"/>
</dbReference>
<dbReference type="OMA" id="GYWERDG"/>
<keyword evidence="2" id="KW-0677">Repeat</keyword>
<dbReference type="PROSITE" id="PS50919">
    <property type="entry name" value="MIR"/>
    <property type="match status" value="3"/>
</dbReference>
<evidence type="ECO:0000256" key="3">
    <source>
        <dbReference type="SAM" id="SignalP"/>
    </source>
</evidence>
<keyword evidence="6" id="KW-1185">Reference proteome</keyword>
<protein>
    <submittedName>
        <fullName evidence="5">Stromal cell-derived factor 2-like protein 1</fullName>
    </submittedName>
</protein>
<dbReference type="PANTHER" id="PTHR46809">
    <property type="entry name" value="STROMAL CELL-DERIVED FACTOR 2-LIKE PROTEIN"/>
    <property type="match status" value="1"/>
</dbReference>
<feature type="signal peptide" evidence="3">
    <location>
        <begin position="1"/>
        <end position="15"/>
    </location>
</feature>
<feature type="domain" description="MIR" evidence="4">
    <location>
        <begin position="80"/>
        <end position="135"/>
    </location>
</feature>
<evidence type="ECO:0000313" key="6">
    <source>
        <dbReference type="Proteomes" id="UP000031668"/>
    </source>
</evidence>
<name>A0A0C2N5U1_THEKT</name>
<evidence type="ECO:0000256" key="2">
    <source>
        <dbReference type="ARBA" id="ARBA00022737"/>
    </source>
</evidence>
<keyword evidence="1 3" id="KW-0732">Signal</keyword>
<sequence length="205" mass="22663">MDLLILAAIIGVIACEEYKHVTLSSVLKLKSVQSQIYLNSGQLSYQTGSYQQAVTGMMDVSDLNSYWQVLAKDGADTQRGVPIKCGSIVRLKHLGTKKYLHSHQVRSPLTDNQEVSAFGRNGKGDGGDNWYIRCDGSVKFWSREKSVKLEHVDTGMYLAVSGSKFRGAHGHFEIVGVNNKNSPSSNWRADAGVYYSDESDEHSEL</sequence>
<comment type="caution">
    <text evidence="5">The sequence shown here is derived from an EMBL/GenBank/DDBJ whole genome shotgun (WGS) entry which is preliminary data.</text>
</comment>
<dbReference type="AlphaFoldDB" id="A0A0C2N5U1"/>
<dbReference type="OrthoDB" id="5588846at2759"/>
<proteinExistence type="predicted"/>
<dbReference type="PANTHER" id="PTHR46809:SF2">
    <property type="entry name" value="GH21273P"/>
    <property type="match status" value="1"/>
</dbReference>
<dbReference type="Gene3D" id="2.80.10.50">
    <property type="match status" value="1"/>
</dbReference>
<dbReference type="SUPFAM" id="SSF82109">
    <property type="entry name" value="MIR domain"/>
    <property type="match status" value="1"/>
</dbReference>
<evidence type="ECO:0000313" key="5">
    <source>
        <dbReference type="EMBL" id="KII69297.1"/>
    </source>
</evidence>
<evidence type="ECO:0000256" key="1">
    <source>
        <dbReference type="ARBA" id="ARBA00022729"/>
    </source>
</evidence>
<dbReference type="Pfam" id="PF02815">
    <property type="entry name" value="MIR"/>
    <property type="match status" value="1"/>
</dbReference>
<accession>A0A0C2N5U1</accession>
<feature type="domain" description="MIR" evidence="4">
    <location>
        <begin position="18"/>
        <end position="72"/>
    </location>
</feature>
<dbReference type="CDD" id="cd23279">
    <property type="entry name" value="beta-trefoil_MIR_SDF2-like"/>
    <property type="match status" value="1"/>
</dbReference>
<dbReference type="Proteomes" id="UP000031668">
    <property type="component" value="Unassembled WGS sequence"/>
</dbReference>
<evidence type="ECO:0000259" key="4">
    <source>
        <dbReference type="PROSITE" id="PS50919"/>
    </source>
</evidence>
<feature type="domain" description="MIR" evidence="4">
    <location>
        <begin position="135"/>
        <end position="192"/>
    </location>
</feature>